<evidence type="ECO:0000313" key="3">
    <source>
        <dbReference type="Proteomes" id="UP000197535"/>
    </source>
</evidence>
<dbReference type="OrthoDB" id="6992011at2"/>
<name>A0A254T9N6_9BURK</name>
<accession>A0A254T9N6</accession>
<evidence type="ECO:0008006" key="4">
    <source>
        <dbReference type="Google" id="ProtNLM"/>
    </source>
</evidence>
<sequence length="339" mass="36454">MLTSSTVVETAPAAYNAATTYALDATASVAGSAGLLTIYKSLQGGNTGNTPASSPSWWTVIGTTYQTYSGGATYALGDRVIDATAHLVYESLAAGNTGNALTNTTKWLEIGPTNKWAMFDVLRNTATSVPGSLTVVITPGRRVDSIALLGVVANSATITVTNGGSTVYTITKDLNKREVLDWYDYFFRAFATQPSLALFDLPPYTGAVITVTLTATSGNVQCGACVLGSYEYIGDVQYSAESDVLNFSTVTRNFDGSSELVPRRNVPKTVQQIWLEKSRVNRVRDLRDALNATPAVWAGLDDSSDDYFEALLILGIYKRFSINLRHPQHAVISLELEEI</sequence>
<proteinExistence type="predicted"/>
<dbReference type="EMBL" id="LSTO01000001">
    <property type="protein sequence ID" value="OWW19370.1"/>
    <property type="molecule type" value="Genomic_DNA"/>
</dbReference>
<organism evidence="2 3">
    <name type="scientific">Noviherbaspirillum denitrificans</name>
    <dbReference type="NCBI Taxonomy" id="1968433"/>
    <lineage>
        <taxon>Bacteria</taxon>
        <taxon>Pseudomonadati</taxon>
        <taxon>Pseudomonadota</taxon>
        <taxon>Betaproteobacteria</taxon>
        <taxon>Burkholderiales</taxon>
        <taxon>Oxalobacteraceae</taxon>
        <taxon>Noviherbaspirillum</taxon>
    </lineage>
</organism>
<comment type="caution">
    <text evidence="2">The sequence shown here is derived from an EMBL/GenBank/DDBJ whole genome shotgun (WGS) entry which is preliminary data.</text>
</comment>
<reference evidence="2 3" key="1">
    <citation type="submission" date="2016-02" db="EMBL/GenBank/DDBJ databases">
        <authorList>
            <person name="Wen L."/>
            <person name="He K."/>
            <person name="Yang H."/>
        </authorList>
    </citation>
    <scope>NUCLEOTIDE SEQUENCE [LARGE SCALE GENOMIC DNA]</scope>
    <source>
        <strain evidence="2 3">TSA40</strain>
    </source>
</reference>
<gene>
    <name evidence="1" type="ORF">AYR66_00980</name>
    <name evidence="2" type="ORF">AYR66_07465</name>
</gene>
<keyword evidence="3" id="KW-1185">Reference proteome</keyword>
<evidence type="ECO:0000313" key="2">
    <source>
        <dbReference type="EMBL" id="OWW19370.1"/>
    </source>
</evidence>
<evidence type="ECO:0000313" key="1">
    <source>
        <dbReference type="EMBL" id="OWW18406.1"/>
    </source>
</evidence>
<dbReference type="EMBL" id="LSTO01000006">
    <property type="protein sequence ID" value="OWW18406.1"/>
    <property type="molecule type" value="Genomic_DNA"/>
</dbReference>
<protein>
    <recommendedName>
        <fullName evidence="4">Chitin-binding type-3 domain-containing protein</fullName>
    </recommendedName>
</protein>
<dbReference type="AlphaFoldDB" id="A0A254T9N6"/>
<dbReference type="Proteomes" id="UP000197535">
    <property type="component" value="Unassembled WGS sequence"/>
</dbReference>